<evidence type="ECO:0000256" key="9">
    <source>
        <dbReference type="ARBA" id="ARBA00023224"/>
    </source>
</evidence>
<evidence type="ECO:0000256" key="4">
    <source>
        <dbReference type="ARBA" id="ARBA00022692"/>
    </source>
</evidence>
<evidence type="ECO:0000256" key="5">
    <source>
        <dbReference type="ARBA" id="ARBA00022725"/>
    </source>
</evidence>
<dbReference type="InterPro" id="IPR004117">
    <property type="entry name" value="7tm6_olfct_rcpt"/>
</dbReference>
<dbReference type="RefSeq" id="XP_050508144.1">
    <property type="nucleotide sequence ID" value="XM_050652187.1"/>
</dbReference>
<comment type="subcellular location">
    <subcellularLocation>
        <location evidence="1">Cell membrane</location>
        <topology evidence="1">Multi-pass membrane protein</topology>
    </subcellularLocation>
</comment>
<protein>
    <submittedName>
        <fullName evidence="11">Uncharacterized protein</fullName>
    </submittedName>
</protein>
<dbReference type="PANTHER" id="PTHR21137">
    <property type="entry name" value="ODORANT RECEPTOR"/>
    <property type="match status" value="1"/>
</dbReference>
<feature type="transmembrane region" description="Helical" evidence="10">
    <location>
        <begin position="72"/>
        <end position="98"/>
    </location>
</feature>
<keyword evidence="3" id="KW-0716">Sensory transduction</keyword>
<accession>A0ABM5KD80</accession>
<evidence type="ECO:0000313" key="11">
    <source>
        <dbReference type="EnsemblMetazoa" id="XP_050508144.1"/>
    </source>
</evidence>
<evidence type="ECO:0000256" key="1">
    <source>
        <dbReference type="ARBA" id="ARBA00004651"/>
    </source>
</evidence>
<feature type="transmembrane region" description="Helical" evidence="10">
    <location>
        <begin position="6"/>
        <end position="32"/>
    </location>
</feature>
<keyword evidence="7 10" id="KW-0472">Membrane</keyword>
<evidence type="ECO:0000256" key="10">
    <source>
        <dbReference type="SAM" id="Phobius"/>
    </source>
</evidence>
<evidence type="ECO:0000256" key="2">
    <source>
        <dbReference type="ARBA" id="ARBA00022475"/>
    </source>
</evidence>
<dbReference type="Pfam" id="PF02949">
    <property type="entry name" value="7tm_6"/>
    <property type="match status" value="2"/>
</dbReference>
<evidence type="ECO:0000313" key="12">
    <source>
        <dbReference type="Proteomes" id="UP001652700"/>
    </source>
</evidence>
<dbReference type="GeneID" id="126885589"/>
<keyword evidence="9" id="KW-0807">Transducer</keyword>
<organism evidence="11 12">
    <name type="scientific">Diabrotica virgifera virgifera</name>
    <name type="common">western corn rootworm</name>
    <dbReference type="NCBI Taxonomy" id="50390"/>
    <lineage>
        <taxon>Eukaryota</taxon>
        <taxon>Metazoa</taxon>
        <taxon>Ecdysozoa</taxon>
        <taxon>Arthropoda</taxon>
        <taxon>Hexapoda</taxon>
        <taxon>Insecta</taxon>
        <taxon>Pterygota</taxon>
        <taxon>Neoptera</taxon>
        <taxon>Endopterygota</taxon>
        <taxon>Coleoptera</taxon>
        <taxon>Polyphaga</taxon>
        <taxon>Cucujiformia</taxon>
        <taxon>Chrysomeloidea</taxon>
        <taxon>Chrysomelidae</taxon>
        <taxon>Galerucinae</taxon>
        <taxon>Diabroticina</taxon>
        <taxon>Diabroticites</taxon>
        <taxon>Diabrotica</taxon>
    </lineage>
</organism>
<keyword evidence="2" id="KW-1003">Cell membrane</keyword>
<evidence type="ECO:0000256" key="7">
    <source>
        <dbReference type="ARBA" id="ARBA00023136"/>
    </source>
</evidence>
<dbReference type="PANTHER" id="PTHR21137:SF35">
    <property type="entry name" value="ODORANT RECEPTOR 19A-RELATED"/>
    <property type="match status" value="1"/>
</dbReference>
<dbReference type="EnsemblMetazoa" id="XM_050652187.1">
    <property type="protein sequence ID" value="XP_050508144.1"/>
    <property type="gene ID" value="LOC126885589"/>
</dbReference>
<proteinExistence type="predicted"/>
<keyword evidence="6 10" id="KW-1133">Transmembrane helix</keyword>
<keyword evidence="4 10" id="KW-0812">Transmembrane</keyword>
<keyword evidence="12" id="KW-1185">Reference proteome</keyword>
<reference evidence="11" key="1">
    <citation type="submission" date="2025-05" db="UniProtKB">
        <authorList>
            <consortium name="EnsemblMetazoa"/>
        </authorList>
    </citation>
    <scope>IDENTIFICATION</scope>
</reference>
<feature type="transmembrane region" description="Helical" evidence="10">
    <location>
        <begin position="104"/>
        <end position="129"/>
    </location>
</feature>
<name>A0ABM5KD80_DIAVI</name>
<sequence>MYIFQAIALGMISAVNVVTNYFMAGFALFVGLQCDQLCYQLINMELVEDHSINKFVIHHQRILRFAGNLEKLFSIIYFTFIIMCLLAFCMTLFMISVVSIHMIYIIYTATIKIYGFFRLLLLNFYCLFLQSDKFSYQIFHLLFYQLSIFIMLFIPCWFSTQLTIKSEKIPFAAYSCPWTGASKSFKSELMIFLLNCQEPIQLKAMDIVDLSLETYMAIVKSSFSYYTVLNNLIFGEE</sequence>
<keyword evidence="5" id="KW-0552">Olfaction</keyword>
<evidence type="ECO:0000256" key="8">
    <source>
        <dbReference type="ARBA" id="ARBA00023170"/>
    </source>
</evidence>
<dbReference type="Proteomes" id="UP001652700">
    <property type="component" value="Unplaced"/>
</dbReference>
<feature type="transmembrane region" description="Helical" evidence="10">
    <location>
        <begin position="141"/>
        <end position="160"/>
    </location>
</feature>
<keyword evidence="8" id="KW-0675">Receptor</keyword>
<evidence type="ECO:0000256" key="6">
    <source>
        <dbReference type="ARBA" id="ARBA00022989"/>
    </source>
</evidence>
<evidence type="ECO:0000256" key="3">
    <source>
        <dbReference type="ARBA" id="ARBA00022606"/>
    </source>
</evidence>